<proteinExistence type="predicted"/>
<organism evidence="2">
    <name type="scientific">Salmonella enterica subsp. enterica serovar Kentucky</name>
    <dbReference type="NCBI Taxonomy" id="192955"/>
    <lineage>
        <taxon>Bacteria</taxon>
        <taxon>Pseudomonadati</taxon>
        <taxon>Pseudomonadota</taxon>
        <taxon>Gammaproteobacteria</taxon>
        <taxon>Enterobacterales</taxon>
        <taxon>Enterobacteriaceae</taxon>
        <taxon>Salmonella</taxon>
    </lineage>
</organism>
<comment type="caution">
    <text evidence="2">The sequence shown here is derived from an EMBL/GenBank/DDBJ whole genome shotgun (WGS) entry which is preliminary data.</text>
</comment>
<evidence type="ECO:0000313" key="1">
    <source>
        <dbReference type="EMBL" id="ECB3641462.1"/>
    </source>
</evidence>
<dbReference type="EMBL" id="AAHXIE010000164">
    <property type="protein sequence ID" value="ECB3641462.1"/>
    <property type="molecule type" value="Genomic_DNA"/>
</dbReference>
<protein>
    <submittedName>
        <fullName evidence="2">Uncharacterized protein</fullName>
    </submittedName>
</protein>
<dbReference type="EMBL" id="AAKPHH010000151">
    <property type="protein sequence ID" value="ECU2381592.1"/>
    <property type="molecule type" value="Genomic_DNA"/>
</dbReference>
<dbReference type="AlphaFoldDB" id="A0A604TBC6"/>
<reference evidence="2" key="1">
    <citation type="submission" date="2018-07" db="EMBL/GenBank/DDBJ databases">
        <authorList>
            <consortium name="GenomeTrakr network: Whole genome sequencing for foodborne pathogen traceback"/>
        </authorList>
    </citation>
    <scope>NUCLEOTIDE SEQUENCE</scope>
    <source>
        <strain evidence="2">FSIS11811171</strain>
        <strain evidence="1">FSIS21923418</strain>
    </source>
</reference>
<gene>
    <name evidence="2" type="ORF">DR951_24765</name>
    <name evidence="1" type="ORF">EWR76_25040</name>
</gene>
<feature type="non-terminal residue" evidence="2">
    <location>
        <position position="1"/>
    </location>
</feature>
<accession>A0A604TBC6</accession>
<name>A0A604TBC6_SALET</name>
<sequence length="71" mass="8705">KTNNDSIIHNKVLMNEWWFSFNSMINIDNICFKTFGSEMWGIIIIQKMKHRSQKEKFFIVIFCYLEFIKHQ</sequence>
<evidence type="ECO:0000313" key="2">
    <source>
        <dbReference type="EMBL" id="ECU2381592.1"/>
    </source>
</evidence>